<proteinExistence type="predicted"/>
<dbReference type="PANTHER" id="PTHR42686">
    <property type="entry name" value="GH17980P-RELATED"/>
    <property type="match status" value="1"/>
</dbReference>
<dbReference type="EMBL" id="PENI01000009">
    <property type="protein sequence ID" value="RMB84807.1"/>
    <property type="molecule type" value="Genomic_DNA"/>
</dbReference>
<gene>
    <name evidence="2" type="ORF">CTZ28_16800</name>
</gene>
<dbReference type="GO" id="GO:0005829">
    <property type="term" value="C:cytosol"/>
    <property type="evidence" value="ECO:0007669"/>
    <property type="project" value="TreeGrafter"/>
</dbReference>
<evidence type="ECO:0000259" key="1">
    <source>
        <dbReference type="Pfam" id="PF00248"/>
    </source>
</evidence>
<dbReference type="GO" id="GO:0016491">
    <property type="term" value="F:oxidoreductase activity"/>
    <property type="evidence" value="ECO:0007669"/>
    <property type="project" value="InterPro"/>
</dbReference>
<organism evidence="2 3">
    <name type="scientific">Streptomyces shenzhenensis</name>
    <dbReference type="NCBI Taxonomy" id="943815"/>
    <lineage>
        <taxon>Bacteria</taxon>
        <taxon>Bacillati</taxon>
        <taxon>Actinomycetota</taxon>
        <taxon>Actinomycetes</taxon>
        <taxon>Kitasatosporales</taxon>
        <taxon>Streptomycetaceae</taxon>
        <taxon>Streptomyces</taxon>
    </lineage>
</organism>
<dbReference type="AlphaFoldDB" id="A0A3M0I6H4"/>
<dbReference type="PANTHER" id="PTHR42686:SF1">
    <property type="entry name" value="GH17980P-RELATED"/>
    <property type="match status" value="1"/>
</dbReference>
<dbReference type="InterPro" id="IPR023210">
    <property type="entry name" value="NADP_OxRdtase_dom"/>
</dbReference>
<evidence type="ECO:0000313" key="2">
    <source>
        <dbReference type="EMBL" id="RMB84807.1"/>
    </source>
</evidence>
<dbReference type="InterPro" id="IPR020471">
    <property type="entry name" value="AKR"/>
</dbReference>
<sequence length="318" mass="32987">MTMRWSPRALGATGLTTTPLMVGGAPLGSMPANFGYDVSAEDGVATAVAALTGPIRGIDTSCAYSRGESERRIGTAITQVGGLPDGYLLATKITRDLDTGDFSGEQMRRAIAGSLRRLGVDSVPLLYLHDPENTTFAAATAPGGPVEVLRELKDTGVAQAIGVAGGDTATISEYVETGHFDVLLTHNRWTLVNRTADRLIDSAVERGMGVVNAAVFGGGILAAGTKASNRYGYREAPEELLRAIRRVEALCQDAGIPLSAAAVQFSTRDPRIASTVVGVSRPARIAESVAAVELDIPAGLFDAVDEIAAGLPAGLGPR</sequence>
<reference evidence="2 3" key="1">
    <citation type="submission" date="2017-11" db="EMBL/GenBank/DDBJ databases">
        <title>Draft genome of actinobacteria isolated from guarana (Paullinia cupana (Mart.) Ducke.</title>
        <authorList>
            <person name="Siqueira K.A."/>
            <person name="Liotti R.G."/>
            <person name="Mendes T.A.O."/>
            <person name="Soares M.A."/>
        </authorList>
    </citation>
    <scope>NUCLEOTIDE SEQUENCE [LARGE SCALE GENOMIC DNA]</scope>
    <source>
        <strain evidence="2 3">193</strain>
    </source>
</reference>
<feature type="domain" description="NADP-dependent oxidoreductase" evidence="1">
    <location>
        <begin position="36"/>
        <end position="308"/>
    </location>
</feature>
<dbReference type="Gene3D" id="3.20.20.100">
    <property type="entry name" value="NADP-dependent oxidoreductase domain"/>
    <property type="match status" value="1"/>
</dbReference>
<dbReference type="SUPFAM" id="SSF51430">
    <property type="entry name" value="NAD(P)-linked oxidoreductase"/>
    <property type="match status" value="1"/>
</dbReference>
<name>A0A3M0I6H4_9ACTN</name>
<evidence type="ECO:0000313" key="3">
    <source>
        <dbReference type="Proteomes" id="UP000270471"/>
    </source>
</evidence>
<dbReference type="CDD" id="cd19090">
    <property type="entry name" value="AKR_AKR15A-like"/>
    <property type="match status" value="1"/>
</dbReference>
<dbReference type="InterPro" id="IPR036812">
    <property type="entry name" value="NAD(P)_OxRdtase_dom_sf"/>
</dbReference>
<dbReference type="Proteomes" id="UP000270471">
    <property type="component" value="Unassembled WGS sequence"/>
</dbReference>
<dbReference type="OrthoDB" id="9768851at2"/>
<comment type="caution">
    <text evidence="2">The sequence shown here is derived from an EMBL/GenBank/DDBJ whole genome shotgun (WGS) entry which is preliminary data.</text>
</comment>
<dbReference type="Pfam" id="PF00248">
    <property type="entry name" value="Aldo_ket_red"/>
    <property type="match status" value="1"/>
</dbReference>
<protein>
    <submittedName>
        <fullName evidence="2">Oxidoreductase</fullName>
    </submittedName>
</protein>
<accession>A0A3M0I6H4</accession>
<keyword evidence="3" id="KW-1185">Reference proteome</keyword>